<gene>
    <name evidence="6" type="ORF">Cgig2_017766</name>
</gene>
<dbReference type="InterPro" id="IPR046960">
    <property type="entry name" value="PPR_At4g14850-like_plant"/>
</dbReference>
<evidence type="ECO:0000256" key="1">
    <source>
        <dbReference type="ARBA" id="ARBA00006643"/>
    </source>
</evidence>
<sequence length="483" mass="53959">MQRAGSPLSEFTVSSVLCTCAAKSAISECKQLHAFAIKTAIDSNVYVGTALLDVYSKCNFMSEASWVFDSLEEKSDVTWSSMVAGYVRNELYEEALRLYKRGQVVGLEQNQFTLSSILSACTGLAALNEGSQVHAVLNKAGFGENVFVASSLIDMYAKCGAVKEAYSAFSDQENDNTVLWNAMISGFSRHGRCIEAMILFEKMQQMGLCPNEVTYVSILSACGHMGLVEDGRKRFFLMEQEHGVSPNVLHHACLVDILGRAGLIQDAYDVITTMPFEATASMWGSLLASCRNFGNLKLAEIAARHLFELEPINAGNHVLLSNIYAANKKWDKVARSRQLLKESEATKDRGRSWIEIKDKVHVFMVGERDHPQTSQIYSKLAELLEEMEKLGYKVETEHDHHDVDEGAKDTLLRHHSEKLALAFGIMSLPSSAPIRIMKNLRICGDCHSFMKFASKITKREIIVRDLNRFHHFNTGYCSCGDFW</sequence>
<evidence type="ECO:0000313" key="7">
    <source>
        <dbReference type="Proteomes" id="UP001153076"/>
    </source>
</evidence>
<keyword evidence="7" id="KW-1185">Reference proteome</keyword>
<keyword evidence="2" id="KW-0677">Repeat</keyword>
<dbReference type="Proteomes" id="UP001153076">
    <property type="component" value="Unassembled WGS sequence"/>
</dbReference>
<dbReference type="InterPro" id="IPR002885">
    <property type="entry name" value="PPR_rpt"/>
</dbReference>
<dbReference type="Pfam" id="PF01535">
    <property type="entry name" value="PPR"/>
    <property type="match status" value="3"/>
</dbReference>
<proteinExistence type="inferred from homology"/>
<dbReference type="FunFam" id="1.25.40.10:FF:000366">
    <property type="entry name" value="Pentatricopeptide (PPR) repeat-containing protein"/>
    <property type="match status" value="1"/>
</dbReference>
<dbReference type="InterPro" id="IPR032867">
    <property type="entry name" value="DYW_dom"/>
</dbReference>
<dbReference type="NCBIfam" id="TIGR00756">
    <property type="entry name" value="PPR"/>
    <property type="match status" value="3"/>
</dbReference>
<evidence type="ECO:0000256" key="3">
    <source>
        <dbReference type="ARBA" id="ARBA00022946"/>
    </source>
</evidence>
<evidence type="ECO:0000256" key="2">
    <source>
        <dbReference type="ARBA" id="ARBA00022737"/>
    </source>
</evidence>
<dbReference type="PROSITE" id="PS51375">
    <property type="entry name" value="PPR"/>
    <property type="match status" value="3"/>
</dbReference>
<feature type="repeat" description="PPR" evidence="4">
    <location>
        <begin position="176"/>
        <end position="210"/>
    </location>
</feature>
<dbReference type="GO" id="GO:0009451">
    <property type="term" value="P:RNA modification"/>
    <property type="evidence" value="ECO:0007669"/>
    <property type="project" value="InterPro"/>
</dbReference>
<protein>
    <recommendedName>
        <fullName evidence="5">DYW domain-containing protein</fullName>
    </recommendedName>
</protein>
<keyword evidence="3" id="KW-0809">Transit peptide</keyword>
<evidence type="ECO:0000313" key="6">
    <source>
        <dbReference type="EMBL" id="KAJ8451375.1"/>
    </source>
</evidence>
<feature type="repeat" description="PPR" evidence="4">
    <location>
        <begin position="75"/>
        <end position="109"/>
    </location>
</feature>
<name>A0A9Q1KYG3_9CARY</name>
<organism evidence="6 7">
    <name type="scientific">Carnegiea gigantea</name>
    <dbReference type="NCBI Taxonomy" id="171969"/>
    <lineage>
        <taxon>Eukaryota</taxon>
        <taxon>Viridiplantae</taxon>
        <taxon>Streptophyta</taxon>
        <taxon>Embryophyta</taxon>
        <taxon>Tracheophyta</taxon>
        <taxon>Spermatophyta</taxon>
        <taxon>Magnoliopsida</taxon>
        <taxon>eudicotyledons</taxon>
        <taxon>Gunneridae</taxon>
        <taxon>Pentapetalae</taxon>
        <taxon>Caryophyllales</taxon>
        <taxon>Cactineae</taxon>
        <taxon>Cactaceae</taxon>
        <taxon>Cactoideae</taxon>
        <taxon>Echinocereeae</taxon>
        <taxon>Carnegiea</taxon>
    </lineage>
</organism>
<dbReference type="GO" id="GO:0008270">
    <property type="term" value="F:zinc ion binding"/>
    <property type="evidence" value="ECO:0007669"/>
    <property type="project" value="InterPro"/>
</dbReference>
<comment type="similarity">
    <text evidence="1">Belongs to the PPR family. PCMP-H subfamily.</text>
</comment>
<accession>A0A9Q1KYG3</accession>
<feature type="repeat" description="PPR" evidence="4">
    <location>
        <begin position="211"/>
        <end position="246"/>
    </location>
</feature>
<evidence type="ECO:0000259" key="5">
    <source>
        <dbReference type="Pfam" id="PF14432"/>
    </source>
</evidence>
<dbReference type="GO" id="GO:0003723">
    <property type="term" value="F:RNA binding"/>
    <property type="evidence" value="ECO:0007669"/>
    <property type="project" value="InterPro"/>
</dbReference>
<evidence type="ECO:0000256" key="4">
    <source>
        <dbReference type="PROSITE-ProRule" id="PRU00708"/>
    </source>
</evidence>
<dbReference type="InterPro" id="IPR011990">
    <property type="entry name" value="TPR-like_helical_dom_sf"/>
</dbReference>
<dbReference type="EMBL" id="JAKOGI010000009">
    <property type="protein sequence ID" value="KAJ8451375.1"/>
    <property type="molecule type" value="Genomic_DNA"/>
</dbReference>
<reference evidence="6" key="1">
    <citation type="submission" date="2022-04" db="EMBL/GenBank/DDBJ databases">
        <title>Carnegiea gigantea Genome sequencing and assembly v2.</title>
        <authorList>
            <person name="Copetti D."/>
            <person name="Sanderson M.J."/>
            <person name="Burquez A."/>
            <person name="Wojciechowski M.F."/>
        </authorList>
    </citation>
    <scope>NUCLEOTIDE SEQUENCE</scope>
    <source>
        <strain evidence="6">SGP5-SGP5p</strain>
        <tissue evidence="6">Aerial part</tissue>
    </source>
</reference>
<dbReference type="PANTHER" id="PTHR47926">
    <property type="entry name" value="PENTATRICOPEPTIDE REPEAT-CONTAINING PROTEIN"/>
    <property type="match status" value="1"/>
</dbReference>
<dbReference type="Pfam" id="PF20431">
    <property type="entry name" value="E_motif"/>
    <property type="match status" value="1"/>
</dbReference>
<dbReference type="InterPro" id="IPR046848">
    <property type="entry name" value="E_motif"/>
</dbReference>
<dbReference type="Pfam" id="PF13041">
    <property type="entry name" value="PPR_2"/>
    <property type="match status" value="1"/>
</dbReference>
<dbReference type="Gene3D" id="1.25.40.10">
    <property type="entry name" value="Tetratricopeptide repeat domain"/>
    <property type="match status" value="2"/>
</dbReference>
<dbReference type="AlphaFoldDB" id="A0A9Q1KYG3"/>
<dbReference type="OrthoDB" id="1877836at2759"/>
<comment type="caution">
    <text evidence="6">The sequence shown here is derived from an EMBL/GenBank/DDBJ whole genome shotgun (WGS) entry which is preliminary data.</text>
</comment>
<dbReference type="Pfam" id="PF14432">
    <property type="entry name" value="DYW_deaminase"/>
    <property type="match status" value="1"/>
</dbReference>
<feature type="domain" description="DYW" evidence="5">
    <location>
        <begin position="391"/>
        <end position="483"/>
    </location>
</feature>
<dbReference type="PANTHER" id="PTHR47926:SF542">
    <property type="entry name" value="PENTATRICOPEPTIDE REPEAT-CONTAINING PROTEIN"/>
    <property type="match status" value="1"/>
</dbReference>
<dbReference type="FunFam" id="1.25.40.10:FF:000488">
    <property type="entry name" value="Pentatricopeptide repeat-containing protein, mitochondrial"/>
    <property type="match status" value="1"/>
</dbReference>
<dbReference type="FunFam" id="1.25.40.10:FF:000144">
    <property type="entry name" value="Pentatricopeptide repeat-containing protein, mitochondrial"/>
    <property type="match status" value="1"/>
</dbReference>